<protein>
    <submittedName>
        <fullName evidence="1">Uncharacterized protein</fullName>
    </submittedName>
</protein>
<accession>A0A3N0GM86</accession>
<comment type="caution">
    <text evidence="1">The sequence shown here is derived from an EMBL/GenBank/DDBJ whole genome shotgun (WGS) entry which is preliminary data.</text>
</comment>
<organism evidence="1 2">
    <name type="scientific">Nocardioides pocheonensis</name>
    <dbReference type="NCBI Taxonomy" id="661485"/>
    <lineage>
        <taxon>Bacteria</taxon>
        <taxon>Bacillati</taxon>
        <taxon>Actinomycetota</taxon>
        <taxon>Actinomycetes</taxon>
        <taxon>Propionibacteriales</taxon>
        <taxon>Nocardioidaceae</taxon>
        <taxon>Nocardioides</taxon>
    </lineage>
</organism>
<dbReference type="RefSeq" id="WP_123223894.1">
    <property type="nucleotide sequence ID" value="NZ_RJSF01000041.1"/>
</dbReference>
<dbReference type="EMBL" id="RJSF01000041">
    <property type="protein sequence ID" value="RNM13292.1"/>
    <property type="molecule type" value="Genomic_DNA"/>
</dbReference>
<keyword evidence="2" id="KW-1185">Reference proteome</keyword>
<dbReference type="AlphaFoldDB" id="A0A3N0GM86"/>
<gene>
    <name evidence="1" type="ORF">EFL26_15885</name>
</gene>
<evidence type="ECO:0000313" key="1">
    <source>
        <dbReference type="EMBL" id="RNM13292.1"/>
    </source>
</evidence>
<reference evidence="1 2" key="1">
    <citation type="submission" date="2018-11" db="EMBL/GenBank/DDBJ databases">
        <authorList>
            <person name="Li F."/>
        </authorList>
    </citation>
    <scope>NUCLEOTIDE SEQUENCE [LARGE SCALE GENOMIC DNA]</scope>
    <source>
        <strain evidence="1 2">Gsoil 818</strain>
    </source>
</reference>
<dbReference type="Proteomes" id="UP000279994">
    <property type="component" value="Unassembled WGS sequence"/>
</dbReference>
<evidence type="ECO:0000313" key="2">
    <source>
        <dbReference type="Proteomes" id="UP000279994"/>
    </source>
</evidence>
<sequence length="87" mass="9665">MTDEEFDRLRFLVWHDTVRRIGHRGGLMSWQLDVVRRDLLPGGIFPAGSIPADLEPDRIKLLDEVCAGLAAMVGGPAPDFPPEEPTQ</sequence>
<proteinExistence type="predicted"/>
<name>A0A3N0GM86_9ACTN</name>